<gene>
    <name evidence="1" type="ORF">DSL72_009265</name>
</gene>
<keyword evidence="2" id="KW-1185">Reference proteome</keyword>
<name>A0A8A3PQP1_9HELO</name>
<dbReference type="EMBL" id="CP063412">
    <property type="protein sequence ID" value="QSZ37171.1"/>
    <property type="molecule type" value="Genomic_DNA"/>
</dbReference>
<evidence type="ECO:0000313" key="1">
    <source>
        <dbReference type="EMBL" id="QSZ37171.1"/>
    </source>
</evidence>
<dbReference type="AlphaFoldDB" id="A0A8A3PQP1"/>
<organism evidence="1 2">
    <name type="scientific">Monilinia vaccinii-corymbosi</name>
    <dbReference type="NCBI Taxonomy" id="61207"/>
    <lineage>
        <taxon>Eukaryota</taxon>
        <taxon>Fungi</taxon>
        <taxon>Dikarya</taxon>
        <taxon>Ascomycota</taxon>
        <taxon>Pezizomycotina</taxon>
        <taxon>Leotiomycetes</taxon>
        <taxon>Helotiales</taxon>
        <taxon>Sclerotiniaceae</taxon>
        <taxon>Monilinia</taxon>
    </lineage>
</organism>
<accession>A0A8A3PQP1</accession>
<dbReference type="Proteomes" id="UP000672032">
    <property type="component" value="Chromosome 8"/>
</dbReference>
<protein>
    <submittedName>
        <fullName evidence="1">Uncharacterized protein</fullName>
    </submittedName>
</protein>
<proteinExistence type="predicted"/>
<sequence length="62" mass="7028">MPQGRRLTAEVAAAAAAAAAALHASVLLLSHYTLIQTHLWWTPEYQKHPEFLFLSCHLFKLW</sequence>
<evidence type="ECO:0000313" key="2">
    <source>
        <dbReference type="Proteomes" id="UP000672032"/>
    </source>
</evidence>
<reference evidence="1" key="1">
    <citation type="submission" date="2020-10" db="EMBL/GenBank/DDBJ databases">
        <title>Genome Sequence of Monilinia vaccinii-corymbosi Sheds Light on Mummy Berry Disease Infection of Blueberry and Mating Type.</title>
        <authorList>
            <person name="Yow A.G."/>
            <person name="Zhang Y."/>
            <person name="Bansal K."/>
            <person name="Eacker S.M."/>
            <person name="Sullivan S."/>
            <person name="Liachko I."/>
            <person name="Cubeta M.A."/>
            <person name="Rollins J.A."/>
            <person name="Ashrafi H."/>
        </authorList>
    </citation>
    <scope>NUCLEOTIDE SEQUENCE</scope>
    <source>
        <strain evidence="1">RL-1</strain>
    </source>
</reference>